<evidence type="ECO:0000313" key="11">
    <source>
        <dbReference type="Proteomes" id="UP000807504"/>
    </source>
</evidence>
<dbReference type="AlphaFoldDB" id="A0A8T0F9B8"/>
<dbReference type="Proteomes" id="UP000807504">
    <property type="component" value="Unassembled WGS sequence"/>
</dbReference>
<evidence type="ECO:0000256" key="4">
    <source>
        <dbReference type="ARBA" id="ARBA00023163"/>
    </source>
</evidence>
<feature type="compositionally biased region" description="Basic and acidic residues" evidence="7">
    <location>
        <begin position="291"/>
        <end position="306"/>
    </location>
</feature>
<dbReference type="InterPro" id="IPR010844">
    <property type="entry name" value="Occludin_ELL"/>
</dbReference>
<dbReference type="Gene3D" id="6.10.140.340">
    <property type="match status" value="1"/>
</dbReference>
<keyword evidence="11" id="KW-1185">Reference proteome</keyword>
<evidence type="ECO:0000256" key="7">
    <source>
        <dbReference type="SAM" id="MobiDB-lite"/>
    </source>
</evidence>
<keyword evidence="3" id="KW-0805">Transcription regulation</keyword>
<dbReference type="GO" id="GO:0008023">
    <property type="term" value="C:transcription elongation factor complex"/>
    <property type="evidence" value="ECO:0007669"/>
    <property type="project" value="InterPro"/>
</dbReference>
<reference evidence="10" key="2">
    <citation type="submission" date="2020-06" db="EMBL/GenBank/DDBJ databases">
        <authorList>
            <person name="Sheffer M."/>
        </authorList>
    </citation>
    <scope>NUCLEOTIDE SEQUENCE</scope>
</reference>
<feature type="compositionally biased region" description="Polar residues" evidence="7">
    <location>
        <begin position="255"/>
        <end position="279"/>
    </location>
</feature>
<evidence type="ECO:0000256" key="2">
    <source>
        <dbReference type="ARBA" id="ARBA00009171"/>
    </source>
</evidence>
<reference evidence="10" key="1">
    <citation type="journal article" date="2020" name="bioRxiv">
        <title>Chromosome-level reference genome of the European wasp spider Argiope bruennichi: a resource for studies on range expansion and evolutionary adaptation.</title>
        <authorList>
            <person name="Sheffer M.M."/>
            <person name="Hoppe A."/>
            <person name="Krehenwinkel H."/>
            <person name="Uhl G."/>
            <person name="Kuss A.W."/>
            <person name="Jensen L."/>
            <person name="Jensen C."/>
            <person name="Gillespie R.G."/>
            <person name="Hoff K.J."/>
            <person name="Prost S."/>
        </authorList>
    </citation>
    <scope>NUCLEOTIDE SEQUENCE</scope>
</reference>
<dbReference type="EMBL" id="JABXBU010000015">
    <property type="protein sequence ID" value="KAF8787814.1"/>
    <property type="molecule type" value="Genomic_DNA"/>
</dbReference>
<gene>
    <name evidence="10" type="ORF">HNY73_009376</name>
</gene>
<dbReference type="PANTHER" id="PTHR23288">
    <property type="entry name" value="OCCLUDIN AND RNA POLYMERASE II ELONGATION FACTOR ELL"/>
    <property type="match status" value="1"/>
</dbReference>
<feature type="region of interest" description="Disordered" evidence="7">
    <location>
        <begin position="254"/>
        <end position="306"/>
    </location>
</feature>
<dbReference type="SUPFAM" id="SSF144292">
    <property type="entry name" value="occludin/ELL-like"/>
    <property type="match status" value="1"/>
</dbReference>
<keyword evidence="10" id="KW-0648">Protein biosynthesis</keyword>
<protein>
    <submittedName>
        <fullName evidence="10">RNA polymerase II elongation factor Ell like protein</fullName>
    </submittedName>
</protein>
<evidence type="ECO:0000256" key="6">
    <source>
        <dbReference type="SAM" id="Coils"/>
    </source>
</evidence>
<evidence type="ECO:0000259" key="9">
    <source>
        <dbReference type="Pfam" id="PF10390"/>
    </source>
</evidence>
<accession>A0A8T0F9B8</accession>
<dbReference type="GO" id="GO:0000987">
    <property type="term" value="F:cis-regulatory region sequence-specific DNA binding"/>
    <property type="evidence" value="ECO:0007669"/>
    <property type="project" value="TreeGrafter"/>
</dbReference>
<sequence length="652" mass="73379">MIGMVNSVTVLWEFSASTTLEDVPLVQQQKKSVLNQVLTILKKTGTKITNQQKMSQCREDRMPYSLAKLKKVAAKRLSTFTKASGSMAVNRKGKKKFIAYKGFDIVSQPLRKRIIHMLALKPSKKSEILDRLIKEGISEYEKTNVFTLLYQISSSNIKIFHLKAQLWQEVEDDWRFYSPEEAIIVRKKKQEACQTDVNIEPKNPSNVLPSKKHSLVDDTIASSMPIQKKQKESSVKEENPSLFSLLQYVRRNSTHKNCPSPNFESKESNNQVTSPPSSNKKYKKIGRIQRKKDENAPLSHSEEKSDMPSTVINMTHPVLLKDSCPVEKITSPSVVPSSTIGDTTLDPNKVSFNNSSSFLSFKDDSCLAQKAKVPFLKEAQSNNTSQIVGKPTISKAELQNLDSFNSKSEEINEKGILSTTVMELPELVSKQGEFVLTDCLKNSEPHASRIQELSSPSAFSSSHCTSLSLFNPKSEETHEKGILPTTIMELPELDSKQGDMYKILATQNAKSPDHNADTFKRKFPKITSFVQRDMYKEQFDYELPIYEALLKSVNKANKRMRRLEGDLKTFKEGTLEYEGMNRRKYLSAKVSGDVWAITGGGYITINRFVGVWNGNLNHSQPWVIFKIVKSSSSGNSAIVAYQLEMAALNGTV</sequence>
<keyword evidence="4" id="KW-0804">Transcription</keyword>
<feature type="domain" description="RNA polymerase II elongation factor ELL N-terminal" evidence="9">
    <location>
        <begin position="69"/>
        <end position="189"/>
    </location>
</feature>
<dbReference type="GO" id="GO:0032968">
    <property type="term" value="P:positive regulation of transcription elongation by RNA polymerase II"/>
    <property type="evidence" value="ECO:0007669"/>
    <property type="project" value="TreeGrafter"/>
</dbReference>
<evidence type="ECO:0000256" key="1">
    <source>
        <dbReference type="ARBA" id="ARBA00004123"/>
    </source>
</evidence>
<evidence type="ECO:0000313" key="10">
    <source>
        <dbReference type="EMBL" id="KAF8787814.1"/>
    </source>
</evidence>
<dbReference type="GO" id="GO:0042795">
    <property type="term" value="P:snRNA transcription by RNA polymerase II"/>
    <property type="evidence" value="ECO:0007669"/>
    <property type="project" value="TreeGrafter"/>
</dbReference>
<comment type="similarity">
    <text evidence="2">Belongs to the ELL/occludin family.</text>
</comment>
<evidence type="ECO:0000256" key="3">
    <source>
        <dbReference type="ARBA" id="ARBA00023015"/>
    </source>
</evidence>
<dbReference type="InterPro" id="IPR042065">
    <property type="entry name" value="E3_ELL-like"/>
</dbReference>
<evidence type="ECO:0000256" key="5">
    <source>
        <dbReference type="ARBA" id="ARBA00023242"/>
    </source>
</evidence>
<dbReference type="InterPro" id="IPR019464">
    <property type="entry name" value="ELL_N"/>
</dbReference>
<keyword evidence="5" id="KW-0539">Nucleus</keyword>
<organism evidence="10 11">
    <name type="scientific">Argiope bruennichi</name>
    <name type="common">Wasp spider</name>
    <name type="synonym">Aranea bruennichi</name>
    <dbReference type="NCBI Taxonomy" id="94029"/>
    <lineage>
        <taxon>Eukaryota</taxon>
        <taxon>Metazoa</taxon>
        <taxon>Ecdysozoa</taxon>
        <taxon>Arthropoda</taxon>
        <taxon>Chelicerata</taxon>
        <taxon>Arachnida</taxon>
        <taxon>Araneae</taxon>
        <taxon>Araneomorphae</taxon>
        <taxon>Entelegynae</taxon>
        <taxon>Araneoidea</taxon>
        <taxon>Araneidae</taxon>
        <taxon>Argiope</taxon>
    </lineage>
</organism>
<name>A0A8T0F9B8_ARGBR</name>
<dbReference type="PANTHER" id="PTHR23288:SF17">
    <property type="entry name" value="RNA POLYMERASE II ELONGATION FACTOR ELL"/>
    <property type="match status" value="1"/>
</dbReference>
<comment type="caution">
    <text evidence="10">The sequence shown here is derived from an EMBL/GenBank/DDBJ whole genome shotgun (WGS) entry which is preliminary data.</text>
</comment>
<dbReference type="Gene3D" id="1.10.10.2670">
    <property type="entry name" value="E3 ubiquitin-protein ligase"/>
    <property type="match status" value="1"/>
</dbReference>
<keyword evidence="6" id="KW-0175">Coiled coil</keyword>
<proteinExistence type="inferred from homology"/>
<dbReference type="Pfam" id="PF10390">
    <property type="entry name" value="ELL"/>
    <property type="match status" value="1"/>
</dbReference>
<dbReference type="InterPro" id="IPR036390">
    <property type="entry name" value="WH_DNA-bd_sf"/>
</dbReference>
<dbReference type="GO" id="GO:0006368">
    <property type="term" value="P:transcription elongation by RNA polymerase II"/>
    <property type="evidence" value="ECO:0007669"/>
    <property type="project" value="InterPro"/>
</dbReference>
<feature type="domain" description="OCEL" evidence="8">
    <location>
        <begin position="523"/>
        <end position="583"/>
    </location>
</feature>
<comment type="subcellular location">
    <subcellularLocation>
        <location evidence="1">Nucleus</location>
    </subcellularLocation>
</comment>
<dbReference type="GO" id="GO:0003746">
    <property type="term" value="F:translation elongation factor activity"/>
    <property type="evidence" value="ECO:0007669"/>
    <property type="project" value="UniProtKB-KW"/>
</dbReference>
<dbReference type="InterPro" id="IPR031176">
    <property type="entry name" value="ELL/occludin"/>
</dbReference>
<feature type="coiled-coil region" evidence="6">
    <location>
        <begin position="546"/>
        <end position="573"/>
    </location>
</feature>
<evidence type="ECO:0000259" key="8">
    <source>
        <dbReference type="Pfam" id="PF07303"/>
    </source>
</evidence>
<dbReference type="SUPFAM" id="SSF46785">
    <property type="entry name" value="Winged helix' DNA-binding domain"/>
    <property type="match status" value="1"/>
</dbReference>
<dbReference type="Pfam" id="PF07303">
    <property type="entry name" value="Occludin_ELL"/>
    <property type="match status" value="1"/>
</dbReference>
<keyword evidence="10" id="KW-0251">Elongation factor</keyword>
<feature type="compositionally biased region" description="Basic residues" evidence="7">
    <location>
        <begin position="280"/>
        <end position="290"/>
    </location>
</feature>